<dbReference type="Gene3D" id="1.20.120.1810">
    <property type="match status" value="1"/>
</dbReference>
<dbReference type="NCBIfam" id="TIGR02980">
    <property type="entry name" value="SigBFG"/>
    <property type="match status" value="1"/>
</dbReference>
<dbReference type="CDD" id="cd06171">
    <property type="entry name" value="Sigma70_r4"/>
    <property type="match status" value="1"/>
</dbReference>
<dbReference type="PANTHER" id="PTHR30385:SF4">
    <property type="entry name" value="RNA POLYMERASE SIGMA-E FACTOR"/>
    <property type="match status" value="1"/>
</dbReference>
<dbReference type="PANTHER" id="PTHR30385">
    <property type="entry name" value="SIGMA FACTOR F FLAGELLAR"/>
    <property type="match status" value="1"/>
</dbReference>
<dbReference type="InterPro" id="IPR007627">
    <property type="entry name" value="RNA_pol_sigma70_r2"/>
</dbReference>
<keyword evidence="1" id="KW-0805">Transcription regulation</keyword>
<evidence type="ECO:0000256" key="3">
    <source>
        <dbReference type="ARBA" id="ARBA00023125"/>
    </source>
</evidence>
<dbReference type="InterPro" id="IPR036388">
    <property type="entry name" value="WH-like_DNA-bd_sf"/>
</dbReference>
<keyword evidence="3" id="KW-0238">DNA-binding</keyword>
<sequence length="258" mass="28886">MTRSATVRDDYAQVIDLFARIASLPDEDPEREQLRTQIIEECLPVAEHIARRYRGRGQPHEDLVQVARVGLVNAVDRFDLATGRDFLSFAVPTMMGEVRRHFRDHGWAIRVPRSLQENYLALKKARSSLPQILGHEPTVPELAAYLHVEPCDIAQIAAAGDSYYSTPLHTATSTDGMPIGDTLGDYDAALETIDNHETLRPALLALPERQRAVVLYRFFGELTQSEIAEKIGLSQMHVSRLLAQSLNTLRTRISAHPA</sequence>
<dbReference type="Proteomes" id="UP001185927">
    <property type="component" value="Unassembled WGS sequence"/>
</dbReference>
<dbReference type="SUPFAM" id="SSF88659">
    <property type="entry name" value="Sigma3 and sigma4 domains of RNA polymerase sigma factors"/>
    <property type="match status" value="2"/>
</dbReference>
<dbReference type="RefSeq" id="WP_317546266.1">
    <property type="nucleotide sequence ID" value="NZ_JAWLKB010000064.1"/>
</dbReference>
<organism evidence="7 8">
    <name type="scientific">Rhodococcus globerulus</name>
    <dbReference type="NCBI Taxonomy" id="33008"/>
    <lineage>
        <taxon>Bacteria</taxon>
        <taxon>Bacillati</taxon>
        <taxon>Actinomycetota</taxon>
        <taxon>Actinomycetes</taxon>
        <taxon>Mycobacteriales</taxon>
        <taxon>Nocardiaceae</taxon>
        <taxon>Rhodococcus</taxon>
    </lineage>
</organism>
<dbReference type="PRINTS" id="PR00046">
    <property type="entry name" value="SIGMA70FCT"/>
</dbReference>
<evidence type="ECO:0000256" key="4">
    <source>
        <dbReference type="ARBA" id="ARBA00023163"/>
    </source>
</evidence>
<accession>A0ABU4C631</accession>
<keyword evidence="2" id="KW-0731">Sigma factor</keyword>
<dbReference type="InterPro" id="IPR013325">
    <property type="entry name" value="RNA_pol_sigma_r2"/>
</dbReference>
<dbReference type="Pfam" id="PF04545">
    <property type="entry name" value="Sigma70_r4"/>
    <property type="match status" value="1"/>
</dbReference>
<dbReference type="Gene3D" id="1.10.10.10">
    <property type="entry name" value="Winged helix-like DNA-binding domain superfamily/Winged helix DNA-binding domain"/>
    <property type="match status" value="2"/>
</dbReference>
<dbReference type="SUPFAM" id="SSF88946">
    <property type="entry name" value="Sigma2 domain of RNA polymerase sigma factors"/>
    <property type="match status" value="1"/>
</dbReference>
<dbReference type="InterPro" id="IPR013324">
    <property type="entry name" value="RNA_pol_sigma_r3/r4-like"/>
</dbReference>
<reference evidence="7 8" key="1">
    <citation type="submission" date="2023-10" db="EMBL/GenBank/DDBJ databases">
        <title>Development of a sustainable strategy for remediation of hydrocarbon-contaminated territories based on the waste exchange concept.</title>
        <authorList>
            <person name="Krivoruchko A."/>
        </authorList>
    </citation>
    <scope>NUCLEOTIDE SEQUENCE [LARGE SCALE GENOMIC DNA]</scope>
    <source>
        <strain evidence="7 8">IEGM 1203</strain>
    </source>
</reference>
<evidence type="ECO:0000259" key="6">
    <source>
        <dbReference type="Pfam" id="PF04545"/>
    </source>
</evidence>
<feature type="domain" description="RNA polymerase sigma-70 region 4" evidence="6">
    <location>
        <begin position="202"/>
        <end position="250"/>
    </location>
</feature>
<dbReference type="NCBIfam" id="TIGR02937">
    <property type="entry name" value="sigma70-ECF"/>
    <property type="match status" value="1"/>
</dbReference>
<evidence type="ECO:0000256" key="1">
    <source>
        <dbReference type="ARBA" id="ARBA00023015"/>
    </source>
</evidence>
<dbReference type="EMBL" id="JAWLKB010000064">
    <property type="protein sequence ID" value="MDV6271658.1"/>
    <property type="molecule type" value="Genomic_DNA"/>
</dbReference>
<dbReference type="InterPro" id="IPR007630">
    <property type="entry name" value="RNA_pol_sigma70_r4"/>
</dbReference>
<name>A0ABU4C631_RHOGO</name>
<feature type="domain" description="RNA polymerase sigma-70 region 2" evidence="5">
    <location>
        <begin position="39"/>
        <end position="107"/>
    </location>
</feature>
<evidence type="ECO:0000313" key="8">
    <source>
        <dbReference type="Proteomes" id="UP001185927"/>
    </source>
</evidence>
<dbReference type="Pfam" id="PF04542">
    <property type="entry name" value="Sigma70_r2"/>
    <property type="match status" value="1"/>
</dbReference>
<comment type="caution">
    <text evidence="7">The sequence shown here is derived from an EMBL/GenBank/DDBJ whole genome shotgun (WGS) entry which is preliminary data.</text>
</comment>
<dbReference type="InterPro" id="IPR014322">
    <property type="entry name" value="RNA_pol_sigma-B/F/G"/>
</dbReference>
<evidence type="ECO:0000256" key="2">
    <source>
        <dbReference type="ARBA" id="ARBA00023082"/>
    </source>
</evidence>
<dbReference type="InterPro" id="IPR014284">
    <property type="entry name" value="RNA_pol_sigma-70_dom"/>
</dbReference>
<evidence type="ECO:0000313" key="7">
    <source>
        <dbReference type="EMBL" id="MDV6271658.1"/>
    </source>
</evidence>
<proteinExistence type="predicted"/>
<keyword evidence="8" id="KW-1185">Reference proteome</keyword>
<gene>
    <name evidence="7" type="ORF">R3Q16_34260</name>
</gene>
<keyword evidence="4" id="KW-0804">Transcription</keyword>
<protein>
    <submittedName>
        <fullName evidence="7">SigB/SigF/SigG family RNA polymerase sigma factor</fullName>
    </submittedName>
</protein>
<dbReference type="InterPro" id="IPR000943">
    <property type="entry name" value="RNA_pol_sigma70"/>
</dbReference>
<evidence type="ECO:0000259" key="5">
    <source>
        <dbReference type="Pfam" id="PF04542"/>
    </source>
</evidence>